<keyword evidence="4 7" id="KW-0812">Transmembrane</keyword>
<dbReference type="PANTHER" id="PTHR42718">
    <property type="entry name" value="MAJOR FACILITATOR SUPERFAMILY MULTIDRUG TRANSPORTER MFSC"/>
    <property type="match status" value="1"/>
</dbReference>
<feature type="transmembrane region" description="Helical" evidence="7">
    <location>
        <begin position="274"/>
        <end position="299"/>
    </location>
</feature>
<dbReference type="Gene3D" id="1.20.1720.10">
    <property type="entry name" value="Multidrug resistance protein D"/>
    <property type="match status" value="1"/>
</dbReference>
<evidence type="ECO:0000256" key="1">
    <source>
        <dbReference type="ARBA" id="ARBA00004651"/>
    </source>
</evidence>
<dbReference type="Pfam" id="PF07690">
    <property type="entry name" value="MFS_1"/>
    <property type="match status" value="1"/>
</dbReference>
<evidence type="ECO:0000259" key="8">
    <source>
        <dbReference type="PROSITE" id="PS50850"/>
    </source>
</evidence>
<feature type="domain" description="Major facilitator superfamily (MFS) profile" evidence="8">
    <location>
        <begin position="20"/>
        <end position="506"/>
    </location>
</feature>
<dbReference type="InterPro" id="IPR020846">
    <property type="entry name" value="MFS_dom"/>
</dbReference>
<keyword evidence="2" id="KW-0813">Transport</keyword>
<dbReference type="InterPro" id="IPR036259">
    <property type="entry name" value="MFS_trans_sf"/>
</dbReference>
<comment type="caution">
    <text evidence="9">The sequence shown here is derived from an EMBL/GenBank/DDBJ whole genome shotgun (WGS) entry which is preliminary data.</text>
</comment>
<comment type="subcellular location">
    <subcellularLocation>
        <location evidence="1">Cell membrane</location>
        <topology evidence="1">Multi-pass membrane protein</topology>
    </subcellularLocation>
</comment>
<evidence type="ECO:0000256" key="2">
    <source>
        <dbReference type="ARBA" id="ARBA00022448"/>
    </source>
</evidence>
<dbReference type="PANTHER" id="PTHR42718:SF47">
    <property type="entry name" value="METHYL VIOLOGEN RESISTANCE PROTEIN SMVA"/>
    <property type="match status" value="1"/>
</dbReference>
<feature type="transmembrane region" description="Helical" evidence="7">
    <location>
        <begin position="170"/>
        <end position="195"/>
    </location>
</feature>
<dbReference type="Gene3D" id="1.20.1250.20">
    <property type="entry name" value="MFS general substrate transporter like domains"/>
    <property type="match status" value="1"/>
</dbReference>
<gene>
    <name evidence="9" type="ORF">H4696_000468</name>
</gene>
<evidence type="ECO:0000256" key="7">
    <source>
        <dbReference type="SAM" id="Phobius"/>
    </source>
</evidence>
<evidence type="ECO:0000313" key="10">
    <source>
        <dbReference type="Proteomes" id="UP000631670"/>
    </source>
</evidence>
<evidence type="ECO:0000256" key="5">
    <source>
        <dbReference type="ARBA" id="ARBA00022989"/>
    </source>
</evidence>
<evidence type="ECO:0000313" key="9">
    <source>
        <dbReference type="EMBL" id="MBE1493368.1"/>
    </source>
</evidence>
<accession>A0ABR9HR07</accession>
<feature type="transmembrane region" description="Helical" evidence="7">
    <location>
        <begin position="339"/>
        <end position="360"/>
    </location>
</feature>
<feature type="transmembrane region" description="Helical" evidence="7">
    <location>
        <begin position="311"/>
        <end position="332"/>
    </location>
</feature>
<dbReference type="Proteomes" id="UP000631670">
    <property type="component" value="Unassembled WGS sequence"/>
</dbReference>
<keyword evidence="6 7" id="KW-0472">Membrane</keyword>
<keyword evidence="5 7" id="KW-1133">Transmembrane helix</keyword>
<dbReference type="CDD" id="cd17321">
    <property type="entry name" value="MFS_MMR_MDR_like"/>
    <property type="match status" value="1"/>
</dbReference>
<feature type="transmembrane region" description="Helical" evidence="7">
    <location>
        <begin position="480"/>
        <end position="502"/>
    </location>
</feature>
<dbReference type="SUPFAM" id="SSF103473">
    <property type="entry name" value="MFS general substrate transporter"/>
    <property type="match status" value="1"/>
</dbReference>
<feature type="transmembrane region" description="Helical" evidence="7">
    <location>
        <begin position="111"/>
        <end position="132"/>
    </location>
</feature>
<dbReference type="RefSeq" id="WP_086865079.1">
    <property type="nucleotide sequence ID" value="NZ_JADBEG010000001.1"/>
</dbReference>
<evidence type="ECO:0000256" key="3">
    <source>
        <dbReference type="ARBA" id="ARBA00022475"/>
    </source>
</evidence>
<sequence>MTTNSSTHSGERAGRREWVGLAVLTLPTLLLALDMSVLLLAIPHVTADLHPSSSQMLWIIDIYGFTIAGLLVTMGNLGDRIGHRKLLMIGATLFSAASAVAAFSTSATMLILARAALGIAGSTLVPTEMALISNMFRDAKQRGTALSIWTSCFMVGLAIGPLVGGVMLSAFWWGSVFLLGLPVMVLLLIAAPLLLPESERGQSGGRLDLISAALSLAAVLPVIYGLKELARGESVLVPTVVLVIGLLFGTAFVRRQRRLADPLLDIRLLGRPAFSGALGILLLGGSTISGILLLFNQYLQLVLGLTPLNSGLWLIPYTVAMMVGYMVAPPLAQRFRPAFVIAVGMAISAAGFLLLTQVPVTNGLPVTVIGTVLATGGLSPMVVLGINLVIGSAPPEKAGAAGAISQTSNELGIALGIALFGSIATAAYRGQIEVPAGVPSDVATAANGGIAEGTAAAQSLSGQAGSTLLTSVREAFTSGFAVAALVCAILIALLATLALVLFRNVGMDGQAAAPADADITPEPVEADEAA</sequence>
<keyword evidence="10" id="KW-1185">Reference proteome</keyword>
<dbReference type="PROSITE" id="PS50850">
    <property type="entry name" value="MFS"/>
    <property type="match status" value="1"/>
</dbReference>
<dbReference type="InterPro" id="IPR011701">
    <property type="entry name" value="MFS"/>
</dbReference>
<feature type="transmembrane region" description="Helical" evidence="7">
    <location>
        <begin position="207"/>
        <end position="224"/>
    </location>
</feature>
<feature type="transmembrane region" description="Helical" evidence="7">
    <location>
        <begin position="411"/>
        <end position="428"/>
    </location>
</feature>
<protein>
    <submittedName>
        <fullName evidence="9">DHA2 family multidrug resistance protein-like MFS transporter</fullName>
    </submittedName>
</protein>
<evidence type="ECO:0000256" key="4">
    <source>
        <dbReference type="ARBA" id="ARBA00022692"/>
    </source>
</evidence>
<proteinExistence type="predicted"/>
<name>A0ABR9HR07_9PSEU</name>
<feature type="transmembrane region" description="Helical" evidence="7">
    <location>
        <begin position="86"/>
        <end position="105"/>
    </location>
</feature>
<reference evidence="9 10" key="1">
    <citation type="submission" date="2020-10" db="EMBL/GenBank/DDBJ databases">
        <title>Sequencing the genomes of 1000 actinobacteria strains.</title>
        <authorList>
            <person name="Klenk H.-P."/>
        </authorList>
    </citation>
    <scope>NUCLEOTIDE SEQUENCE [LARGE SCALE GENOMIC DNA]</scope>
    <source>
        <strain evidence="9 10">DSM 44653</strain>
    </source>
</reference>
<feature type="transmembrane region" description="Helical" evidence="7">
    <location>
        <begin position="21"/>
        <end position="43"/>
    </location>
</feature>
<organism evidence="9 10">
    <name type="scientific">Amycolatopsis lexingtonensis</name>
    <dbReference type="NCBI Taxonomy" id="218822"/>
    <lineage>
        <taxon>Bacteria</taxon>
        <taxon>Bacillati</taxon>
        <taxon>Actinomycetota</taxon>
        <taxon>Actinomycetes</taxon>
        <taxon>Pseudonocardiales</taxon>
        <taxon>Pseudonocardiaceae</taxon>
        <taxon>Amycolatopsis</taxon>
    </lineage>
</organism>
<dbReference type="EMBL" id="JADBEG010000001">
    <property type="protein sequence ID" value="MBE1493368.1"/>
    <property type="molecule type" value="Genomic_DNA"/>
</dbReference>
<feature type="transmembrane region" description="Helical" evidence="7">
    <location>
        <begin position="366"/>
        <end position="390"/>
    </location>
</feature>
<keyword evidence="3" id="KW-1003">Cell membrane</keyword>
<feature type="transmembrane region" description="Helical" evidence="7">
    <location>
        <begin position="55"/>
        <end position="74"/>
    </location>
</feature>
<evidence type="ECO:0000256" key="6">
    <source>
        <dbReference type="ARBA" id="ARBA00023136"/>
    </source>
</evidence>
<feature type="transmembrane region" description="Helical" evidence="7">
    <location>
        <begin position="236"/>
        <end position="253"/>
    </location>
</feature>
<feature type="transmembrane region" description="Helical" evidence="7">
    <location>
        <begin position="144"/>
        <end position="164"/>
    </location>
</feature>